<dbReference type="InterPro" id="IPR009072">
    <property type="entry name" value="Histone-fold"/>
</dbReference>
<dbReference type="PANTHER" id="PTHR10252:SF54">
    <property type="entry name" value="CHROMATIN ACCESSIBILITY COMPLEX PROTEIN 1"/>
    <property type="match status" value="1"/>
</dbReference>
<dbReference type="Gene3D" id="1.10.20.10">
    <property type="entry name" value="Histone, subunit A"/>
    <property type="match status" value="1"/>
</dbReference>
<dbReference type="OrthoDB" id="636685at2759"/>
<dbReference type="GO" id="GO:0006261">
    <property type="term" value="P:DNA-templated DNA replication"/>
    <property type="evidence" value="ECO:0007669"/>
    <property type="project" value="TreeGrafter"/>
</dbReference>
<comment type="subcellular location">
    <subcellularLocation>
        <location evidence="1">Nucleus</location>
    </subcellularLocation>
</comment>
<dbReference type="PANTHER" id="PTHR10252">
    <property type="entry name" value="HISTONE-LIKE TRANSCRIPTION FACTOR CCAAT-RELATED"/>
    <property type="match status" value="1"/>
</dbReference>
<proteinExistence type="predicted"/>
<protein>
    <recommendedName>
        <fullName evidence="4">Transcription factor CBF/NF-Y/archaeal histone domain-containing protein</fullName>
    </recommendedName>
</protein>
<keyword evidence="6" id="KW-1185">Reference proteome</keyword>
<evidence type="ECO:0000313" key="6">
    <source>
        <dbReference type="Proteomes" id="UP000751190"/>
    </source>
</evidence>
<gene>
    <name evidence="5" type="ORF">KFE25_000782</name>
</gene>
<reference evidence="5" key="1">
    <citation type="submission" date="2021-05" db="EMBL/GenBank/DDBJ databases">
        <title>The genome of the haptophyte Pavlova lutheri (Diacronema luteri, Pavlovales) - a model for lipid biosynthesis in eukaryotic algae.</title>
        <authorList>
            <person name="Hulatt C.J."/>
            <person name="Posewitz M.C."/>
        </authorList>
    </citation>
    <scope>NUCLEOTIDE SEQUENCE</scope>
    <source>
        <strain evidence="5">NIVA-4/92</strain>
    </source>
</reference>
<dbReference type="Proteomes" id="UP000751190">
    <property type="component" value="Unassembled WGS sequence"/>
</dbReference>
<dbReference type="AlphaFoldDB" id="A0A8J6CDU6"/>
<sequence length="147" mass="15547">MGIGERRARAATSDARRPRKARAARPRARASGGATAVVLASAGVAHDERASASIELALPISRVSRVIRTDKDVNKVNRDALFAIAKCTEVFIGTLAQQSAAAVGQSHRKTIQYKDFTDVLLAQPNASVLQFLTDELGVDAPAPGRAT</sequence>
<name>A0A8J6CDU6_DIALT</name>
<evidence type="ECO:0000256" key="3">
    <source>
        <dbReference type="SAM" id="MobiDB-lite"/>
    </source>
</evidence>
<feature type="compositionally biased region" description="Basic residues" evidence="3">
    <location>
        <begin position="17"/>
        <end position="28"/>
    </location>
</feature>
<feature type="region of interest" description="Disordered" evidence="3">
    <location>
        <begin position="1"/>
        <end position="29"/>
    </location>
</feature>
<organism evidence="5 6">
    <name type="scientific">Diacronema lutheri</name>
    <name type="common">Unicellular marine alga</name>
    <name type="synonym">Monochrysis lutheri</name>
    <dbReference type="NCBI Taxonomy" id="2081491"/>
    <lineage>
        <taxon>Eukaryota</taxon>
        <taxon>Haptista</taxon>
        <taxon>Haptophyta</taxon>
        <taxon>Pavlovophyceae</taxon>
        <taxon>Pavlovales</taxon>
        <taxon>Pavlovaceae</taxon>
        <taxon>Diacronema</taxon>
    </lineage>
</organism>
<keyword evidence="2" id="KW-0539">Nucleus</keyword>
<evidence type="ECO:0000256" key="1">
    <source>
        <dbReference type="ARBA" id="ARBA00004123"/>
    </source>
</evidence>
<feature type="domain" description="Transcription factor CBF/NF-Y/archaeal histone" evidence="4">
    <location>
        <begin position="58"/>
        <end position="116"/>
    </location>
</feature>
<evidence type="ECO:0000256" key="2">
    <source>
        <dbReference type="ARBA" id="ARBA00023242"/>
    </source>
</evidence>
<dbReference type="Pfam" id="PF00808">
    <property type="entry name" value="CBFD_NFYB_HMF"/>
    <property type="match status" value="1"/>
</dbReference>
<dbReference type="SUPFAM" id="SSF47113">
    <property type="entry name" value="Histone-fold"/>
    <property type="match status" value="1"/>
</dbReference>
<dbReference type="InterPro" id="IPR050568">
    <property type="entry name" value="Transcr_DNA_Rep_Reg"/>
</dbReference>
<dbReference type="InterPro" id="IPR003958">
    <property type="entry name" value="CBFA_NFYB_domain"/>
</dbReference>
<evidence type="ECO:0000313" key="5">
    <source>
        <dbReference type="EMBL" id="KAG8467466.1"/>
    </source>
</evidence>
<accession>A0A8J6CDU6</accession>
<comment type="caution">
    <text evidence="5">The sequence shown here is derived from an EMBL/GenBank/DDBJ whole genome shotgun (WGS) entry which is preliminary data.</text>
</comment>
<evidence type="ECO:0000259" key="4">
    <source>
        <dbReference type="Pfam" id="PF00808"/>
    </source>
</evidence>
<dbReference type="GO" id="GO:0008623">
    <property type="term" value="C:CHRAC"/>
    <property type="evidence" value="ECO:0007669"/>
    <property type="project" value="TreeGrafter"/>
</dbReference>
<dbReference type="GO" id="GO:0046982">
    <property type="term" value="F:protein heterodimerization activity"/>
    <property type="evidence" value="ECO:0007669"/>
    <property type="project" value="InterPro"/>
</dbReference>
<dbReference type="EMBL" id="JAGTXO010000006">
    <property type="protein sequence ID" value="KAG8467466.1"/>
    <property type="molecule type" value="Genomic_DNA"/>
</dbReference>
<dbReference type="CDD" id="cd22929">
    <property type="entry name" value="HFD_POLE4-like"/>
    <property type="match status" value="1"/>
</dbReference>